<dbReference type="Pfam" id="PF20796">
    <property type="entry name" value="PDDEXK_13"/>
    <property type="match status" value="1"/>
</dbReference>
<organism evidence="2 3">
    <name type="scientific">Thiothrix lacustris</name>
    <dbReference type="NCBI Taxonomy" id="525917"/>
    <lineage>
        <taxon>Bacteria</taxon>
        <taxon>Pseudomonadati</taxon>
        <taxon>Pseudomonadota</taxon>
        <taxon>Gammaproteobacteria</taxon>
        <taxon>Thiotrichales</taxon>
        <taxon>Thiotrichaceae</taxon>
        <taxon>Thiothrix</taxon>
    </lineage>
</organism>
<dbReference type="AlphaFoldDB" id="A0A1Y1QC47"/>
<dbReference type="Proteomes" id="UP000192491">
    <property type="component" value="Unassembled WGS sequence"/>
</dbReference>
<evidence type="ECO:0000313" key="3">
    <source>
        <dbReference type="Proteomes" id="UP000192491"/>
    </source>
</evidence>
<sequence length="299" mass="34986">MEAGDIGKQYASDDDFKKQARLHQSKYRAEVLRVGWQDYGNRLRDEDAQEGGLLNYYDQLNSRDVWKKRFNSSYSRKRDADMLRSEHIPFNLLAPLDTDRQLAVTVIHNAFGVTCQSIDMIEMEYAPKPRRDFLGDRTAFDTYIQATMPDGKICGLGIEVKYTERAYRIGNTEKMNMEDKSSRYWVVARNSSAFIDSDASIFKKDNMRQIWRNHLLGLSMKNKHQAERGMIDDFYSITLFPDGNEHFHEHLRKYCNLLQVDEQAKVLCCTFEKFIAAIGGSAEFDTLRQWLERRYLFVC</sequence>
<gene>
    <name evidence="2" type="ORF">BWK73_42780</name>
</gene>
<reference evidence="2 3" key="1">
    <citation type="submission" date="2017-01" db="EMBL/GenBank/DDBJ databases">
        <title>Novel large sulfur bacteria in the metagenomes of groundwater-fed chemosynthetic microbial mats in the Lake Huron basin.</title>
        <authorList>
            <person name="Sharrar A.M."/>
            <person name="Flood B.E."/>
            <person name="Bailey J.V."/>
            <person name="Jones D.S."/>
            <person name="Biddanda B."/>
            <person name="Ruberg S.A."/>
            <person name="Marcus D.N."/>
            <person name="Dick G.J."/>
        </authorList>
    </citation>
    <scope>NUCLEOTIDE SEQUENCE [LARGE SCALE GENOMIC DNA]</scope>
    <source>
        <strain evidence="2">A8</strain>
    </source>
</reference>
<evidence type="ECO:0000259" key="1">
    <source>
        <dbReference type="Pfam" id="PF20796"/>
    </source>
</evidence>
<accession>A0A1Y1QC47</accession>
<protein>
    <recommendedName>
        <fullName evidence="1">PD-(D/E)XK nuclease-like domain-containing protein</fullName>
    </recommendedName>
</protein>
<feature type="domain" description="PD-(D/E)XK nuclease-like" evidence="1">
    <location>
        <begin position="12"/>
        <end position="296"/>
    </location>
</feature>
<proteinExistence type="predicted"/>
<dbReference type="InterPro" id="IPR048822">
    <property type="entry name" value="PDDEXK_13"/>
</dbReference>
<dbReference type="EMBL" id="MTEJ01000488">
    <property type="protein sequence ID" value="OQX02421.1"/>
    <property type="molecule type" value="Genomic_DNA"/>
</dbReference>
<evidence type="ECO:0000313" key="2">
    <source>
        <dbReference type="EMBL" id="OQX02421.1"/>
    </source>
</evidence>
<comment type="caution">
    <text evidence="2">The sequence shown here is derived from an EMBL/GenBank/DDBJ whole genome shotgun (WGS) entry which is preliminary data.</text>
</comment>
<name>A0A1Y1QC47_9GAMM</name>